<dbReference type="InterPro" id="IPR016024">
    <property type="entry name" value="ARM-type_fold"/>
</dbReference>
<feature type="region of interest" description="Disordered" evidence="1">
    <location>
        <begin position="1"/>
        <end position="125"/>
    </location>
</feature>
<evidence type="ECO:0000256" key="1">
    <source>
        <dbReference type="SAM" id="MobiDB-lite"/>
    </source>
</evidence>
<sequence length="1732" mass="191440">MSETQTDFSTIATSEIQRQEDTEEGEQETIQTSSVIVQRMSDEEQEETSSLQTKQISFLQRDSNSLQRVTSNDEDETVQTYSNQRPPCMYHSDVIQLSGRGPPAGAGRLQSQLHQSTTGGKPMAAPVRNSMSSRFGADFSSVRIHTDTSAQQMSKQVNAHAFTYGNHIYFNSGKYDPASKAGQTLLAHELTHTIQQGASPVYANVQRKHNFTTVQRKAILQRQIAPQLTAAVELATVEQGKVIANKQGPDGNRYGWERLLEYFETTFGKDKIVTQPTGADNEVPKEGIKKKSEFYGAVVEADADENGKGMRDVMPSWCGIFAFWALNKAGIPMPKWQLGESFIPPEAAYPPGHTPKPGDIAYKKERSHYGLVVGMEGTNRVKSVNGNTAGDDNMGGEIQVQTHDLSNWHAYFNPLVAKTGNLRDPAHGDTDTEPKTFKELRKLKYNVSRKVENERIAEDEELQTKTESSPKEEERLQAKSNGLEKEEETIQRSEIGGSGGFASRGMEYDTDNVSDTIQTKAESTPAQLVRNKSPGEMIQGGWLGDAWNAVSGLASDVADRIAEGLNAAKDWLLDKVRDFVMVIPGYTLLSYILGYDPITGRNINKTPITLLNAVLDIIPIGGSMVKWVLEYFEAINPVANWLFESVQRFSDLISRVETRFENFWNRLSISDVGNPEQVMSDVANLFQSVVTDIISFVAEVGGDFLTMVKDIATTTLVNFVKEYFPDAYDLLVLLLGEDPITGEQVAFNGTNILNASLKVLGERGAQIKAQMEENGIFVKCVHWIDRSIGLVQDLISDVGNIFTTIWGLITFDSLFHPIDTFTEIAQAFLTPINRIIDFFTDAMVILVGILKEALLNRLSNFAKETRGYFLITVLIGKDPFTGNVVLRNTENMIHGFFSLMEGGEAQFQQLKESGKIDSMTQKVETAVEQLNFTWDYVIGLFTSLWESLDWNDFLNPFDVFLRIVATFGDPIIRLIRFVITIVQIVVELLLIAMNFPFETVNNIIQRSIEAFGNIKRDPIGFLKNILRGIKQGFTQFFDNILNHLMSGLANWLFGSLGDLGIQMPPDLSFKSILNLIMQILGVSVDHIMERVWLKLTEQIGAEKVAKIKGAIDKLTGIWTFIKDVIERGPIAIWEYVQEKLSELWNMVLDAAKNWIMTRIIASVTTKLLSFLDPTGIMAVINSVIAIYRAIQSFIEQLRAMLEILNSFVTGIAEIAAGNVSAAADYLEGAMARGIPVMIGFLANQVGLGGISSRIAEIIQGIRVKITEGIDWLVAKALRMGRPIIDGILRVIEFGERVVGGIRAAFGAVFGFSAGGEAHRLWVENEGGTTKIKVASDPMDLTAKISVWRQATNGDEAKTNAINDAESQHGVAKQKADALASADQANDEQRVAAAQTELDAAMNTLKLKVALVFGLMPELIEGDIDLYLSSNVGSTFLNSSGALLNPPGNTLKTNVTGKGYAVIDKTSDRKAHIRRTGGTGLNAYHFDNEGKLQPGSSSGNHTEYQIDDIDFMDFEGDARDAFQIEVTTQNGNNFTATLSENELESTTQVRTENQEIVGTGLARQRDTGVSGRSRMNSTTATGLHRAHLIANRFQGPGEAQSLNIILTSPRFNTGTMAGVEDNINDWIGERVESNRARGTLPEGGILRFRMRVRATLEFNEGRSLARAILNNLIAAEFIESEVDQTTLMNQIFEKLTAEANTQQTGDGFRRQTRKVEYFVDSSKRAEIGPDSDI</sequence>
<dbReference type="EMBL" id="VATY01000001">
    <property type="protein sequence ID" value="TMM59539.1"/>
    <property type="molecule type" value="Genomic_DNA"/>
</dbReference>
<dbReference type="SUPFAM" id="SSF48371">
    <property type="entry name" value="ARM repeat"/>
    <property type="match status" value="1"/>
</dbReference>
<feature type="compositionally biased region" description="Polar residues" evidence="1">
    <location>
        <begin position="48"/>
        <end position="70"/>
    </location>
</feature>
<protein>
    <submittedName>
        <fullName evidence="3">DUF4157 domain-containing protein</fullName>
    </submittedName>
</protein>
<proteinExistence type="predicted"/>
<dbReference type="Proteomes" id="UP000310314">
    <property type="component" value="Unassembled WGS sequence"/>
</dbReference>
<dbReference type="InterPro" id="IPR025295">
    <property type="entry name" value="eCIS_core_dom"/>
</dbReference>
<evidence type="ECO:0000313" key="3">
    <source>
        <dbReference type="EMBL" id="TMM59539.1"/>
    </source>
</evidence>
<evidence type="ECO:0000313" key="4">
    <source>
        <dbReference type="Proteomes" id="UP000310314"/>
    </source>
</evidence>
<feature type="compositionally biased region" description="Polar residues" evidence="1">
    <location>
        <begin position="109"/>
        <end position="119"/>
    </location>
</feature>
<name>A0A5S3PWZ0_9FLAO</name>
<feature type="domain" description="eCIS core" evidence="2">
    <location>
        <begin position="122"/>
        <end position="198"/>
    </location>
</feature>
<evidence type="ECO:0000259" key="2">
    <source>
        <dbReference type="Pfam" id="PF13699"/>
    </source>
</evidence>
<dbReference type="OrthoDB" id="4317910at2"/>
<feature type="compositionally biased region" description="Polar residues" evidence="1">
    <location>
        <begin position="1"/>
        <end position="16"/>
    </location>
</feature>
<feature type="region of interest" description="Disordered" evidence="1">
    <location>
        <begin position="456"/>
        <end position="504"/>
    </location>
</feature>
<dbReference type="Pfam" id="PF13699">
    <property type="entry name" value="eCIS_core"/>
    <property type="match status" value="1"/>
</dbReference>
<gene>
    <name evidence="3" type="ORF">FEE95_00855</name>
</gene>
<accession>A0A5S3PWZ0</accession>
<comment type="caution">
    <text evidence="3">The sequence shown here is derived from an EMBL/GenBank/DDBJ whole genome shotgun (WGS) entry which is preliminary data.</text>
</comment>
<reference evidence="3 4" key="1">
    <citation type="submission" date="2019-05" db="EMBL/GenBank/DDBJ databases">
        <authorList>
            <person name="Zhang J.-Y."/>
            <person name="Feg X."/>
            <person name="Du Z.-J."/>
        </authorList>
    </citation>
    <scope>NUCLEOTIDE SEQUENCE [LARGE SCALE GENOMIC DNA]</scope>
    <source>
        <strain evidence="3 4">RZ26</strain>
    </source>
</reference>
<organism evidence="3 4">
    <name type="scientific">Maribacter algarum</name>
    <name type="common">ex Zhang et al. 2020</name>
    <dbReference type="NCBI Taxonomy" id="2578118"/>
    <lineage>
        <taxon>Bacteria</taxon>
        <taxon>Pseudomonadati</taxon>
        <taxon>Bacteroidota</taxon>
        <taxon>Flavobacteriia</taxon>
        <taxon>Flavobacteriales</taxon>
        <taxon>Flavobacteriaceae</taxon>
        <taxon>Maribacter</taxon>
    </lineage>
</organism>
<keyword evidence="4" id="KW-1185">Reference proteome</keyword>
<feature type="region of interest" description="Disordered" evidence="1">
    <location>
        <begin position="1559"/>
        <end position="1579"/>
    </location>
</feature>
<feature type="compositionally biased region" description="Basic and acidic residues" evidence="1">
    <location>
        <begin position="456"/>
        <end position="491"/>
    </location>
</feature>